<protein>
    <submittedName>
        <fullName evidence="1">Unannotated protein</fullName>
    </submittedName>
</protein>
<organism evidence="1">
    <name type="scientific">freshwater metagenome</name>
    <dbReference type="NCBI Taxonomy" id="449393"/>
    <lineage>
        <taxon>unclassified sequences</taxon>
        <taxon>metagenomes</taxon>
        <taxon>ecological metagenomes</taxon>
    </lineage>
</organism>
<sequence>MTTSMDTVTTVKNAVFPTAPQNCDPSVPGGQGTNVPDAEVHCCRIQCV</sequence>
<evidence type="ECO:0000313" key="1">
    <source>
        <dbReference type="EMBL" id="CAB4892398.1"/>
    </source>
</evidence>
<name>A0A6J7FF19_9ZZZZ</name>
<dbReference type="EMBL" id="CAFBLX010000130">
    <property type="protein sequence ID" value="CAB4892398.1"/>
    <property type="molecule type" value="Genomic_DNA"/>
</dbReference>
<proteinExistence type="predicted"/>
<reference evidence="1" key="1">
    <citation type="submission" date="2020-05" db="EMBL/GenBank/DDBJ databases">
        <authorList>
            <person name="Chiriac C."/>
            <person name="Salcher M."/>
            <person name="Ghai R."/>
            <person name="Kavagutti S V."/>
        </authorList>
    </citation>
    <scope>NUCLEOTIDE SEQUENCE</scope>
</reference>
<accession>A0A6J7FF19</accession>
<gene>
    <name evidence="1" type="ORF">UFOPK3472_01986</name>
</gene>
<dbReference type="AlphaFoldDB" id="A0A6J7FF19"/>